<dbReference type="PANTHER" id="PTHR10566:SF113">
    <property type="entry name" value="PROTEIN ACTIVITY OF BC1 COMPLEX KINASE 7, CHLOROPLASTIC"/>
    <property type="match status" value="1"/>
</dbReference>
<evidence type="ECO:0000259" key="2">
    <source>
        <dbReference type="Pfam" id="PF03109"/>
    </source>
</evidence>
<proteinExistence type="inferred from homology"/>
<name>A0A0K1PN11_9BACT</name>
<accession>A0A0K1PN11</accession>
<dbReference type="Proteomes" id="UP000064967">
    <property type="component" value="Chromosome"/>
</dbReference>
<evidence type="ECO:0000313" key="3">
    <source>
        <dbReference type="EMBL" id="AKU94776.1"/>
    </source>
</evidence>
<dbReference type="PANTHER" id="PTHR10566">
    <property type="entry name" value="CHAPERONE-ACTIVITY OF BC1 COMPLEX CABC1 -RELATED"/>
    <property type="match status" value="1"/>
</dbReference>
<dbReference type="Pfam" id="PF03109">
    <property type="entry name" value="ABC1"/>
    <property type="match status" value="1"/>
</dbReference>
<evidence type="ECO:0000313" key="4">
    <source>
        <dbReference type="Proteomes" id="UP000064967"/>
    </source>
</evidence>
<dbReference type="SUPFAM" id="SSF56112">
    <property type="entry name" value="Protein kinase-like (PK-like)"/>
    <property type="match status" value="1"/>
</dbReference>
<dbReference type="OrthoDB" id="9795390at2"/>
<dbReference type="EMBL" id="CP012333">
    <property type="protein sequence ID" value="AKU94776.1"/>
    <property type="molecule type" value="Genomic_DNA"/>
</dbReference>
<reference evidence="3 4" key="1">
    <citation type="submission" date="2015-08" db="EMBL/GenBank/DDBJ databases">
        <authorList>
            <person name="Babu N.S."/>
            <person name="Beckwith C.J."/>
            <person name="Beseler K.G."/>
            <person name="Brison A."/>
            <person name="Carone J.V."/>
            <person name="Caskin T.P."/>
            <person name="Diamond M."/>
            <person name="Durham M.E."/>
            <person name="Foxe J.M."/>
            <person name="Go M."/>
            <person name="Henderson B.A."/>
            <person name="Jones I.B."/>
            <person name="McGettigan J.A."/>
            <person name="Micheletti S.J."/>
            <person name="Nasrallah M.E."/>
            <person name="Ortiz D."/>
            <person name="Piller C.R."/>
            <person name="Privatt S.R."/>
            <person name="Schneider S.L."/>
            <person name="Sharp S."/>
            <person name="Smith T.C."/>
            <person name="Stanton J.D."/>
            <person name="Ullery H.E."/>
            <person name="Wilson R.J."/>
            <person name="Serrano M.G."/>
            <person name="Buck G."/>
            <person name="Lee V."/>
            <person name="Wang Y."/>
            <person name="Carvalho R."/>
            <person name="Voegtly L."/>
            <person name="Shi R."/>
            <person name="Duckworth R."/>
            <person name="Johnson A."/>
            <person name="Loviza R."/>
            <person name="Walstead R."/>
            <person name="Shah Z."/>
            <person name="Kiflezghi M."/>
            <person name="Wade K."/>
            <person name="Ball S.L."/>
            <person name="Bradley K.W."/>
            <person name="Asai D.J."/>
            <person name="Bowman C.A."/>
            <person name="Russell D.A."/>
            <person name="Pope W.H."/>
            <person name="Jacobs-Sera D."/>
            <person name="Hendrix R.W."/>
            <person name="Hatfull G.F."/>
        </authorList>
    </citation>
    <scope>NUCLEOTIDE SEQUENCE [LARGE SCALE GENOMIC DNA]</scope>
    <source>
        <strain evidence="3 4">DSM 27648</strain>
    </source>
</reference>
<dbReference type="InterPro" id="IPR050154">
    <property type="entry name" value="UbiB_kinase"/>
</dbReference>
<dbReference type="KEGG" id="llu:AKJ09_01440"/>
<organism evidence="3 4">
    <name type="scientific">Labilithrix luteola</name>
    <dbReference type="NCBI Taxonomy" id="1391654"/>
    <lineage>
        <taxon>Bacteria</taxon>
        <taxon>Pseudomonadati</taxon>
        <taxon>Myxococcota</taxon>
        <taxon>Polyangia</taxon>
        <taxon>Polyangiales</taxon>
        <taxon>Labilitrichaceae</taxon>
        <taxon>Labilithrix</taxon>
    </lineage>
</organism>
<keyword evidence="4" id="KW-1185">Reference proteome</keyword>
<dbReference type="STRING" id="1391654.AKJ09_01440"/>
<feature type="domain" description="ABC1 atypical kinase-like" evidence="2">
    <location>
        <begin position="82"/>
        <end position="325"/>
    </location>
</feature>
<dbReference type="CDD" id="cd13970">
    <property type="entry name" value="ABC1_ADCK3"/>
    <property type="match status" value="1"/>
</dbReference>
<dbReference type="AlphaFoldDB" id="A0A0K1PN11"/>
<dbReference type="InterPro" id="IPR011009">
    <property type="entry name" value="Kinase-like_dom_sf"/>
</dbReference>
<dbReference type="InterPro" id="IPR004147">
    <property type="entry name" value="ABC1_dom"/>
</dbReference>
<gene>
    <name evidence="3" type="ORF">AKJ09_01440</name>
</gene>
<dbReference type="InterPro" id="IPR034646">
    <property type="entry name" value="ADCK3_dom"/>
</dbReference>
<comment type="similarity">
    <text evidence="1">Belongs to the protein kinase superfamily. ADCK protein kinase family.</text>
</comment>
<protein>
    <submittedName>
        <fullName evidence="3">ABC1 family protein</fullName>
    </submittedName>
</protein>
<sequence>MSNEKNVPVGRLGRMAKLGALAIGAGASALLKRSNDSAADQAAEVLGNLRGLAAKIGQMASYVDGLVPEDKRDAFEASLKVLRSQAPRSSSADIRRTVEEDLGAPLDHLFDAWEDEPIASASIGQVHRARVRLAGSDVDGFEVAVKVQHPGIRKAVENDLASASVLEGLGAMVGARRFDTKGNLAILRARFLEELDYTLEAERIRAFQHVHEGEAKIRIPRVVAERSSLCVLTTEFVRGIAFDDAMVRSEAERRAWAETLWRYVFKGNLLGGMLNADPHPGNYLFQEDGQVAFLDYGCVQVLPERNRPLARAMHRAAIARDEAAFARGVTELLRTKPGELERLAILYTRFCFEPLFASPYRIERRYAAELVEKLKTMALAARKVPDAEIFPMPPEMLFMNRLQFGFYSVMARLDVEVDFAALETSFLPPEG</sequence>
<evidence type="ECO:0000256" key="1">
    <source>
        <dbReference type="ARBA" id="ARBA00009670"/>
    </source>
</evidence>
<dbReference type="RefSeq" id="WP_146646327.1">
    <property type="nucleotide sequence ID" value="NZ_CP012333.1"/>
</dbReference>